<evidence type="ECO:0000313" key="3">
    <source>
        <dbReference type="Proteomes" id="UP000077266"/>
    </source>
</evidence>
<dbReference type="GO" id="GO:0016787">
    <property type="term" value="F:hydrolase activity"/>
    <property type="evidence" value="ECO:0007669"/>
    <property type="project" value="UniProtKB-KW"/>
</dbReference>
<dbReference type="SUPFAM" id="SSF53474">
    <property type="entry name" value="alpha/beta-Hydrolases"/>
    <property type="match status" value="1"/>
</dbReference>
<evidence type="ECO:0000259" key="1">
    <source>
        <dbReference type="Pfam" id="PF01738"/>
    </source>
</evidence>
<dbReference type="STRING" id="1314781.A0A165YZV6"/>
<gene>
    <name evidence="2" type="ORF">EXIGLDRAFT_717807</name>
</gene>
<dbReference type="PANTHER" id="PTHR17630">
    <property type="entry name" value="DIENELACTONE HYDROLASE"/>
    <property type="match status" value="1"/>
</dbReference>
<proteinExistence type="predicted"/>
<dbReference type="InterPro" id="IPR029058">
    <property type="entry name" value="AB_hydrolase_fold"/>
</dbReference>
<sequence>MLCENCTKGFKLDGTPEGSVIDEYAAYYHPASTDGPTPTAIVILTDIFGLALNNPKILADEYSKALGVDVWVPDLFNGKPPVSVADLDPYIAVVPGQKMPLSNRLKYVSVMVRSLPKLLPIRPGSGVPDKRLETFVQKVKKDKKYSAIGAIGFCFGGGLAIRAAQTDLVQSVVIAHPGTNVGLADISKIKVPNAWLCAEEDFTFSVAQRKAAEQHMASRKGKPNFVEYEFHIYEGTTHGFATRPALQHPKVKEGFEKSVAATIAFFDKTIVNKPVKPATTATTTEAPAPTALVGAPKAAAEPAAATATAASTAPAVVASGAVGGAAADAHAAPAHADAAAGAHDAGAGGHDGVAAAAGDGGAGGDGGGE</sequence>
<dbReference type="Pfam" id="PF01738">
    <property type="entry name" value="DLH"/>
    <property type="match status" value="1"/>
</dbReference>
<protein>
    <submittedName>
        <fullName evidence="2">Alpha/beta-hydrolase</fullName>
    </submittedName>
</protein>
<evidence type="ECO:0000313" key="2">
    <source>
        <dbReference type="EMBL" id="KZV78169.1"/>
    </source>
</evidence>
<dbReference type="EMBL" id="KV427070">
    <property type="protein sequence ID" value="KZV78169.1"/>
    <property type="molecule type" value="Genomic_DNA"/>
</dbReference>
<dbReference type="PANTHER" id="PTHR17630:SF44">
    <property type="entry name" value="PROTEIN AIM2"/>
    <property type="match status" value="1"/>
</dbReference>
<dbReference type="AlphaFoldDB" id="A0A165YZV6"/>
<keyword evidence="2" id="KW-0378">Hydrolase</keyword>
<name>A0A165YZV6_EXIGL</name>
<dbReference type="Gene3D" id="3.40.50.1820">
    <property type="entry name" value="alpha/beta hydrolase"/>
    <property type="match status" value="1"/>
</dbReference>
<dbReference type="OrthoDB" id="10019231at2759"/>
<organism evidence="2 3">
    <name type="scientific">Exidia glandulosa HHB12029</name>
    <dbReference type="NCBI Taxonomy" id="1314781"/>
    <lineage>
        <taxon>Eukaryota</taxon>
        <taxon>Fungi</taxon>
        <taxon>Dikarya</taxon>
        <taxon>Basidiomycota</taxon>
        <taxon>Agaricomycotina</taxon>
        <taxon>Agaricomycetes</taxon>
        <taxon>Auriculariales</taxon>
        <taxon>Exidiaceae</taxon>
        <taxon>Exidia</taxon>
    </lineage>
</organism>
<accession>A0A165YZV6</accession>
<reference evidence="2 3" key="1">
    <citation type="journal article" date="2016" name="Mol. Biol. Evol.">
        <title>Comparative Genomics of Early-Diverging Mushroom-Forming Fungi Provides Insights into the Origins of Lignocellulose Decay Capabilities.</title>
        <authorList>
            <person name="Nagy L.G."/>
            <person name="Riley R."/>
            <person name="Tritt A."/>
            <person name="Adam C."/>
            <person name="Daum C."/>
            <person name="Floudas D."/>
            <person name="Sun H."/>
            <person name="Yadav J.S."/>
            <person name="Pangilinan J."/>
            <person name="Larsson K.H."/>
            <person name="Matsuura K."/>
            <person name="Barry K."/>
            <person name="Labutti K."/>
            <person name="Kuo R."/>
            <person name="Ohm R.A."/>
            <person name="Bhattacharya S.S."/>
            <person name="Shirouzu T."/>
            <person name="Yoshinaga Y."/>
            <person name="Martin F.M."/>
            <person name="Grigoriev I.V."/>
            <person name="Hibbett D.S."/>
        </authorList>
    </citation>
    <scope>NUCLEOTIDE SEQUENCE [LARGE SCALE GENOMIC DNA]</scope>
    <source>
        <strain evidence="2 3">HHB12029</strain>
    </source>
</reference>
<feature type="domain" description="Dienelactone hydrolase" evidence="1">
    <location>
        <begin position="35"/>
        <end position="268"/>
    </location>
</feature>
<keyword evidence="3" id="KW-1185">Reference proteome</keyword>
<dbReference type="Proteomes" id="UP000077266">
    <property type="component" value="Unassembled WGS sequence"/>
</dbReference>
<dbReference type="InterPro" id="IPR002925">
    <property type="entry name" value="Dienelactn_hydro"/>
</dbReference>
<dbReference type="InParanoid" id="A0A165YZV6"/>